<evidence type="ECO:0000313" key="2">
    <source>
        <dbReference type="Proteomes" id="UP000245912"/>
    </source>
</evidence>
<dbReference type="SUPFAM" id="SSF55166">
    <property type="entry name" value="Hedgehog/DD-peptidase"/>
    <property type="match status" value="1"/>
</dbReference>
<accession>A0A2T8SWB2</accession>
<protein>
    <submittedName>
        <fullName evidence="1">Peptidoglycan-binding domain-containing protein</fullName>
    </submittedName>
</protein>
<evidence type="ECO:0000313" key="1">
    <source>
        <dbReference type="EMBL" id="PVI93723.1"/>
    </source>
</evidence>
<comment type="caution">
    <text evidence="1">The sequence shown here is derived from an EMBL/GenBank/DDBJ whole genome shotgun (WGS) entry which is preliminary data.</text>
</comment>
<dbReference type="Gene3D" id="3.30.1380.10">
    <property type="match status" value="1"/>
</dbReference>
<sequence>MPKELSGAQWVSRFPGSSSTNDLQGTFRTSVKNFLQALNTARASVSVAATYRPPERAYLMHWAWLIAKGSVQAREATALSGVEIEWVHPTAQASQQAAQAMVDAYGMNNLNTAPALSSNHTRGTAIDMNISWSGTLTIAGTDGKNVIINTLPRTGMNVQLHAVGKGYGVTKFVGGNTDKPHWSIDGH</sequence>
<reference evidence="1 2" key="1">
    <citation type="submission" date="2018-04" db="EMBL/GenBank/DDBJ databases">
        <title>Serotype diversity and antimicrobial resistance among Salmonella enterica isolated from patients at an equine referral hospital.</title>
        <authorList>
            <person name="Leon I.M."/>
            <person name="Lawhon S.D."/>
            <person name="Norman K.N."/>
            <person name="Threadgill D.S."/>
            <person name="Ohta N."/>
            <person name="Vinasco J."/>
            <person name="Scott H.M."/>
        </authorList>
    </citation>
    <scope>NUCLEOTIDE SEQUENCE [LARGE SCALE GENOMIC DNA]</scope>
    <source>
        <strain evidence="1 2">235</strain>
    </source>
</reference>
<gene>
    <name evidence="1" type="ORF">C4860_23890</name>
</gene>
<dbReference type="Proteomes" id="UP000245912">
    <property type="component" value="Unassembled WGS sequence"/>
</dbReference>
<dbReference type="RefSeq" id="WP_001123702.1">
    <property type="nucleotide sequence ID" value="NZ_JBNVNE010000046.1"/>
</dbReference>
<organism evidence="1 2">
    <name type="scientific">Salmonella enterica</name>
    <name type="common">Salmonella choleraesuis</name>
    <dbReference type="NCBI Taxonomy" id="28901"/>
    <lineage>
        <taxon>Bacteria</taxon>
        <taxon>Pseudomonadati</taxon>
        <taxon>Pseudomonadota</taxon>
        <taxon>Gammaproteobacteria</taxon>
        <taxon>Enterobacterales</taxon>
        <taxon>Enterobacteriaceae</taxon>
        <taxon>Salmonella</taxon>
    </lineage>
</organism>
<dbReference type="AlphaFoldDB" id="A0A2T8SWB2"/>
<dbReference type="EMBL" id="QDLQ01000032">
    <property type="protein sequence ID" value="PVI93723.1"/>
    <property type="molecule type" value="Genomic_DNA"/>
</dbReference>
<name>A0A2T8SWB2_SALER</name>
<dbReference type="InterPro" id="IPR009045">
    <property type="entry name" value="Zn_M74/Hedgehog-like"/>
</dbReference>
<proteinExistence type="predicted"/>